<dbReference type="OrthoDB" id="1949729at2"/>
<protein>
    <submittedName>
        <fullName evidence="1">Uncharacterized protein</fullName>
    </submittedName>
</protein>
<accession>A0A017RT95</accession>
<name>A0A017RT95_9CLOT</name>
<dbReference type="STRING" id="1403537.Q428_11290"/>
<reference evidence="1 2" key="1">
    <citation type="journal article" date="2014" name="Genome Announc.">
        <title>Draft Genome Sequence of Fervidicella metallireducens Strain AeBT, an Iron-Reducing Thermoanaerobe from the Great Artesian Basin.</title>
        <authorList>
            <person name="Patel B.K."/>
        </authorList>
    </citation>
    <scope>NUCLEOTIDE SEQUENCE [LARGE SCALE GENOMIC DNA]</scope>
    <source>
        <strain evidence="1 2">AeB</strain>
    </source>
</reference>
<dbReference type="Proteomes" id="UP000019681">
    <property type="component" value="Unassembled WGS sequence"/>
</dbReference>
<comment type="caution">
    <text evidence="1">The sequence shown here is derived from an EMBL/GenBank/DDBJ whole genome shotgun (WGS) entry which is preliminary data.</text>
</comment>
<dbReference type="AlphaFoldDB" id="A0A017RT95"/>
<proteinExistence type="predicted"/>
<organism evidence="1 2">
    <name type="scientific">Fervidicella metallireducens AeB</name>
    <dbReference type="NCBI Taxonomy" id="1403537"/>
    <lineage>
        <taxon>Bacteria</taxon>
        <taxon>Bacillati</taxon>
        <taxon>Bacillota</taxon>
        <taxon>Clostridia</taxon>
        <taxon>Eubacteriales</taxon>
        <taxon>Clostridiaceae</taxon>
        <taxon>Fervidicella</taxon>
    </lineage>
</organism>
<dbReference type="RefSeq" id="WP_035380802.1">
    <property type="nucleotide sequence ID" value="NZ_AZQP01000037.1"/>
</dbReference>
<evidence type="ECO:0000313" key="1">
    <source>
        <dbReference type="EMBL" id="EYE87836.1"/>
    </source>
</evidence>
<evidence type="ECO:0000313" key="2">
    <source>
        <dbReference type="Proteomes" id="UP000019681"/>
    </source>
</evidence>
<keyword evidence="2" id="KW-1185">Reference proteome</keyword>
<gene>
    <name evidence="1" type="ORF">Q428_11290</name>
</gene>
<sequence>MQYHLKKVNEDLYDISLQLTALSINNIEWGCLYSGLGIIHTPDEKEKKHLSSIFKENNEKLYILENLVLTKCIYSKGKPFFSPQPDCVLDPGKYMWDYKTFEKTINPSTQAFAVLASLRSADFIFEYNKALALVLFKISQLYYEFLSTFLRNEEGLFISYENKSKEIKDNLKLKALKEDPSILTQVYVHEAALMLKSISQKDEYVKYFKNQKNFYSNDVKNIFNFIFENYNELLDLSSKDMSLCISSLCRCCIISKEEEDITNYRHLIALLCAELESRVKITGEVDKNYNANDNATLITHFRTASALMEGYMETDIDKFKELSLSIFGYVKDLLDENTGLFIMKDTDNISYTIRDIAEINKLLLLLYNDSVSEEIIKILKNFYKSSIIDSGIVLSLPDFNISFGNTNSSYSVSSPLSHENNKAPVFIKGFKISKDETKLYSQSKRYHSNYSLYSSYIFLTYFSPYLKLKETVIEKESLNFEKDVNANSENIYNVNTNAESTLPSSEYYMERI</sequence>
<dbReference type="EMBL" id="AZQP01000037">
    <property type="protein sequence ID" value="EYE87836.1"/>
    <property type="molecule type" value="Genomic_DNA"/>
</dbReference>